<dbReference type="InterPro" id="IPR017871">
    <property type="entry name" value="ABC_transporter-like_CS"/>
</dbReference>
<comment type="similarity">
    <text evidence="1">Belongs to the ABC transporter superfamily.</text>
</comment>
<dbReference type="Pfam" id="PF12399">
    <property type="entry name" value="BCA_ABC_TP_C"/>
    <property type="match status" value="1"/>
</dbReference>
<sequence length="270" mass="28979">MHPVANDPNGSTETKRAPLVEARDLVKQFGGLRAVDGMSITLHRGEMMGLIGPNGAGKTTLFNLLAGSLRPTSGEIRISGQAVSHEGPERRIARGVGRTFQIPKPFAEMTVLENVLTGGQHQAGEHIWKNFLQPGRVASQEKAAVEKARSLLEFVTLSGLESEPARVLSGGQRKLLELARILMADPETILLDEPAAGVNPTLLELIIDRVLELNARGKSILLIEHNMEMVARLCGRVVVMAAGKHLAEGSPVEVSRDRTVIEAYLGGVAA</sequence>
<keyword evidence="4 6" id="KW-0067">ATP-binding</keyword>
<comment type="caution">
    <text evidence="6">The sequence shown here is derived from an EMBL/GenBank/DDBJ whole genome shotgun (WGS) entry which is preliminary data.</text>
</comment>
<feature type="domain" description="ABC transporter" evidence="5">
    <location>
        <begin position="20"/>
        <end position="267"/>
    </location>
</feature>
<dbReference type="InterPro" id="IPR027417">
    <property type="entry name" value="P-loop_NTPase"/>
</dbReference>
<accession>A0A7C9R801</accession>
<dbReference type="Pfam" id="PF00005">
    <property type="entry name" value="ABC_tran"/>
    <property type="match status" value="1"/>
</dbReference>
<name>A0A7C9R801_9HYPH</name>
<dbReference type="PROSITE" id="PS00211">
    <property type="entry name" value="ABC_TRANSPORTER_1"/>
    <property type="match status" value="1"/>
</dbReference>
<evidence type="ECO:0000256" key="2">
    <source>
        <dbReference type="ARBA" id="ARBA00022448"/>
    </source>
</evidence>
<keyword evidence="7" id="KW-1185">Reference proteome</keyword>
<dbReference type="RefSeq" id="WP_165118726.1">
    <property type="nucleotide sequence ID" value="NZ_JAAKZG010000005.1"/>
</dbReference>
<gene>
    <name evidence="6" type="ORF">G6N74_15230</name>
</gene>
<dbReference type="InterPro" id="IPR003439">
    <property type="entry name" value="ABC_transporter-like_ATP-bd"/>
</dbReference>
<evidence type="ECO:0000256" key="3">
    <source>
        <dbReference type="ARBA" id="ARBA00022741"/>
    </source>
</evidence>
<evidence type="ECO:0000313" key="6">
    <source>
        <dbReference type="EMBL" id="NGN42421.1"/>
    </source>
</evidence>
<evidence type="ECO:0000313" key="7">
    <source>
        <dbReference type="Proteomes" id="UP000481252"/>
    </source>
</evidence>
<dbReference type="InterPro" id="IPR032823">
    <property type="entry name" value="BCA_ABC_TP_C"/>
</dbReference>
<dbReference type="FunFam" id="3.40.50.300:FF:000421">
    <property type="entry name" value="Branched-chain amino acid ABC transporter ATP-binding protein"/>
    <property type="match status" value="1"/>
</dbReference>
<keyword evidence="3" id="KW-0547">Nucleotide-binding</keyword>
<dbReference type="GO" id="GO:0005524">
    <property type="term" value="F:ATP binding"/>
    <property type="evidence" value="ECO:0007669"/>
    <property type="project" value="UniProtKB-KW"/>
</dbReference>
<organism evidence="6 7">
    <name type="scientific">Mesorhizobium zhangyense</name>
    <dbReference type="NCBI Taxonomy" id="1776730"/>
    <lineage>
        <taxon>Bacteria</taxon>
        <taxon>Pseudomonadati</taxon>
        <taxon>Pseudomonadota</taxon>
        <taxon>Alphaproteobacteria</taxon>
        <taxon>Hyphomicrobiales</taxon>
        <taxon>Phyllobacteriaceae</taxon>
        <taxon>Mesorhizobium</taxon>
    </lineage>
</organism>
<evidence type="ECO:0000256" key="4">
    <source>
        <dbReference type="ARBA" id="ARBA00022840"/>
    </source>
</evidence>
<evidence type="ECO:0000256" key="1">
    <source>
        <dbReference type="ARBA" id="ARBA00005417"/>
    </source>
</evidence>
<proteinExistence type="inferred from homology"/>
<dbReference type="EMBL" id="JAAKZG010000005">
    <property type="protein sequence ID" value="NGN42421.1"/>
    <property type="molecule type" value="Genomic_DNA"/>
</dbReference>
<protein>
    <submittedName>
        <fullName evidence="6">ABC transporter ATP-binding protein</fullName>
    </submittedName>
</protein>
<dbReference type="SMART" id="SM00382">
    <property type="entry name" value="AAA"/>
    <property type="match status" value="1"/>
</dbReference>
<dbReference type="CDD" id="cd03219">
    <property type="entry name" value="ABC_Mj1267_LivG_branched"/>
    <property type="match status" value="1"/>
</dbReference>
<evidence type="ECO:0000259" key="5">
    <source>
        <dbReference type="PROSITE" id="PS50893"/>
    </source>
</evidence>
<reference evidence="6 7" key="1">
    <citation type="submission" date="2020-02" db="EMBL/GenBank/DDBJ databases">
        <title>Genome sequence of the type strain CGMCC 1.15528 of Mesorhizobium zhangyense.</title>
        <authorList>
            <person name="Gao J."/>
            <person name="Sun J."/>
        </authorList>
    </citation>
    <scope>NUCLEOTIDE SEQUENCE [LARGE SCALE GENOMIC DNA]</scope>
    <source>
        <strain evidence="6 7">CGMCC 1.15528</strain>
    </source>
</reference>
<dbReference type="GO" id="GO:0016887">
    <property type="term" value="F:ATP hydrolysis activity"/>
    <property type="evidence" value="ECO:0007669"/>
    <property type="project" value="InterPro"/>
</dbReference>
<dbReference type="PANTHER" id="PTHR45772">
    <property type="entry name" value="CONSERVED COMPONENT OF ABC TRANSPORTER FOR NATURAL AMINO ACIDS-RELATED"/>
    <property type="match status" value="1"/>
</dbReference>
<dbReference type="PROSITE" id="PS50893">
    <property type="entry name" value="ABC_TRANSPORTER_2"/>
    <property type="match status" value="1"/>
</dbReference>
<dbReference type="PANTHER" id="PTHR45772:SF9">
    <property type="entry name" value="CONSERVED COMPONENT OF ABC TRANSPORTER FOR NATURAL AMINO ACIDS"/>
    <property type="match status" value="1"/>
</dbReference>
<dbReference type="AlphaFoldDB" id="A0A7C9R801"/>
<dbReference type="Gene3D" id="3.40.50.300">
    <property type="entry name" value="P-loop containing nucleotide triphosphate hydrolases"/>
    <property type="match status" value="1"/>
</dbReference>
<dbReference type="Proteomes" id="UP000481252">
    <property type="component" value="Unassembled WGS sequence"/>
</dbReference>
<dbReference type="InterPro" id="IPR051120">
    <property type="entry name" value="ABC_AA/LPS_Transport"/>
</dbReference>
<dbReference type="InterPro" id="IPR003593">
    <property type="entry name" value="AAA+_ATPase"/>
</dbReference>
<dbReference type="SUPFAM" id="SSF52540">
    <property type="entry name" value="P-loop containing nucleoside triphosphate hydrolases"/>
    <property type="match status" value="1"/>
</dbReference>
<dbReference type="GO" id="GO:0005886">
    <property type="term" value="C:plasma membrane"/>
    <property type="evidence" value="ECO:0007669"/>
    <property type="project" value="TreeGrafter"/>
</dbReference>
<keyword evidence="2" id="KW-0813">Transport</keyword>